<keyword evidence="1" id="KW-0472">Membrane</keyword>
<keyword evidence="3" id="KW-1185">Reference proteome</keyword>
<sequence>MSLVLASIRTRSPLKMGTWVTLVAFLSIASGERAYLFRASEGLEPRPVSVIELVVTLGACCIPAVGHPQMWSWERVHSRPGVRMVAASWVPGCIVLVGLLPTFLRAARPGLDASVPTTALCNVLIFGSVAAVVTVFVSRRAGSSAAIAGYVVGVAVQALDVALPVPVRTTDEGTWAVVVACAAVMTAAALMMVTLGRTPGSDDA</sequence>
<keyword evidence="1" id="KW-0812">Transmembrane</keyword>
<feature type="transmembrane region" description="Helical" evidence="1">
    <location>
        <begin position="116"/>
        <end position="137"/>
    </location>
</feature>
<accession>A0ABV5KGE9</accession>
<feature type="transmembrane region" description="Helical" evidence="1">
    <location>
        <begin position="86"/>
        <end position="104"/>
    </location>
</feature>
<keyword evidence="1" id="KW-1133">Transmembrane helix</keyword>
<dbReference type="EMBL" id="JBHMDG010000050">
    <property type="protein sequence ID" value="MFB9315822.1"/>
    <property type="molecule type" value="Genomic_DNA"/>
</dbReference>
<organism evidence="2 3">
    <name type="scientific">Nocardioides plantarum</name>
    <dbReference type="NCBI Taxonomy" id="29299"/>
    <lineage>
        <taxon>Bacteria</taxon>
        <taxon>Bacillati</taxon>
        <taxon>Actinomycetota</taxon>
        <taxon>Actinomycetes</taxon>
        <taxon>Propionibacteriales</taxon>
        <taxon>Nocardioidaceae</taxon>
        <taxon>Nocardioides</taxon>
    </lineage>
</organism>
<dbReference type="RefSeq" id="WP_140008872.1">
    <property type="nucleotide sequence ID" value="NZ_JBHMDG010000050.1"/>
</dbReference>
<feature type="transmembrane region" description="Helical" evidence="1">
    <location>
        <begin position="175"/>
        <end position="195"/>
    </location>
</feature>
<dbReference type="Proteomes" id="UP001589750">
    <property type="component" value="Unassembled WGS sequence"/>
</dbReference>
<comment type="caution">
    <text evidence="2">The sequence shown here is derived from an EMBL/GenBank/DDBJ whole genome shotgun (WGS) entry which is preliminary data.</text>
</comment>
<evidence type="ECO:0000313" key="3">
    <source>
        <dbReference type="Proteomes" id="UP001589750"/>
    </source>
</evidence>
<reference evidence="2 3" key="1">
    <citation type="submission" date="2024-09" db="EMBL/GenBank/DDBJ databases">
        <authorList>
            <person name="Sun Q."/>
            <person name="Mori K."/>
        </authorList>
    </citation>
    <scope>NUCLEOTIDE SEQUENCE [LARGE SCALE GENOMIC DNA]</scope>
    <source>
        <strain evidence="2 3">JCM 9626</strain>
    </source>
</reference>
<protein>
    <submittedName>
        <fullName evidence="2">Uncharacterized protein</fullName>
    </submittedName>
</protein>
<proteinExistence type="predicted"/>
<evidence type="ECO:0000256" key="1">
    <source>
        <dbReference type="SAM" id="Phobius"/>
    </source>
</evidence>
<feature type="transmembrane region" description="Helical" evidence="1">
    <location>
        <begin position="144"/>
        <end position="163"/>
    </location>
</feature>
<gene>
    <name evidence="2" type="ORF">ACFFRI_22460</name>
</gene>
<evidence type="ECO:0000313" key="2">
    <source>
        <dbReference type="EMBL" id="MFB9315822.1"/>
    </source>
</evidence>
<name>A0ABV5KGE9_9ACTN</name>